<comment type="caution">
    <text evidence="2">The sequence shown here is derived from an EMBL/GenBank/DDBJ whole genome shotgun (WGS) entry which is preliminary data.</text>
</comment>
<evidence type="ECO:0000313" key="2">
    <source>
        <dbReference type="EMBL" id="MFC7098717.1"/>
    </source>
</evidence>
<reference evidence="2 3" key="1">
    <citation type="journal article" date="2019" name="Int. J. Syst. Evol. Microbiol.">
        <title>The Global Catalogue of Microorganisms (GCM) 10K type strain sequencing project: providing services to taxonomists for standard genome sequencing and annotation.</title>
        <authorList>
            <consortium name="The Broad Institute Genomics Platform"/>
            <consortium name="The Broad Institute Genome Sequencing Center for Infectious Disease"/>
            <person name="Wu L."/>
            <person name="Ma J."/>
        </authorList>
    </citation>
    <scope>NUCLEOTIDE SEQUENCE [LARGE SCALE GENOMIC DNA]</scope>
    <source>
        <strain evidence="2 3">DT55</strain>
    </source>
</reference>
<dbReference type="Proteomes" id="UP001596388">
    <property type="component" value="Unassembled WGS sequence"/>
</dbReference>
<gene>
    <name evidence="2" type="ORF">ACFQKD_15530</name>
</gene>
<evidence type="ECO:0000259" key="1">
    <source>
        <dbReference type="Pfam" id="PF18545"/>
    </source>
</evidence>
<accession>A0ABD5WYM0</accession>
<feature type="domain" description="Halobacterial output" evidence="1">
    <location>
        <begin position="11"/>
        <end position="79"/>
    </location>
</feature>
<protein>
    <submittedName>
        <fullName evidence="2">HalOD1 output domain-containing protein</fullName>
    </submittedName>
</protein>
<dbReference type="RefSeq" id="WP_390219470.1">
    <property type="nucleotide sequence ID" value="NZ_JBHTAG010000003.1"/>
</dbReference>
<organism evidence="2 3">
    <name type="scientific">Halobaculum marinum</name>
    <dbReference type="NCBI Taxonomy" id="3031996"/>
    <lineage>
        <taxon>Archaea</taxon>
        <taxon>Methanobacteriati</taxon>
        <taxon>Methanobacteriota</taxon>
        <taxon>Stenosarchaea group</taxon>
        <taxon>Halobacteria</taxon>
        <taxon>Halobacteriales</taxon>
        <taxon>Haloferacaceae</taxon>
        <taxon>Halobaculum</taxon>
    </lineage>
</organism>
<dbReference type="InterPro" id="IPR040624">
    <property type="entry name" value="HalOD1"/>
</dbReference>
<dbReference type="EMBL" id="JBHTAG010000003">
    <property type="protein sequence ID" value="MFC7098717.1"/>
    <property type="molecule type" value="Genomic_DNA"/>
</dbReference>
<keyword evidence="3" id="KW-1185">Reference proteome</keyword>
<dbReference type="AlphaFoldDB" id="A0ABD5WYM0"/>
<sequence>MNKHHPPRGAQPTSLRIVEAVADALDSDPSTLKPPLATVVDPDALDSLADSPPECSVEVTFTYANCLISLTDGTVEVQPTEAAD</sequence>
<evidence type="ECO:0000313" key="3">
    <source>
        <dbReference type="Proteomes" id="UP001596388"/>
    </source>
</evidence>
<name>A0ABD5WYM0_9EURY</name>
<proteinExistence type="predicted"/>
<dbReference type="Pfam" id="PF18545">
    <property type="entry name" value="HalOD1"/>
    <property type="match status" value="1"/>
</dbReference>